<dbReference type="Gene3D" id="3.40.1480.10">
    <property type="entry name" value="MOFRL domain"/>
    <property type="match status" value="1"/>
</dbReference>
<feature type="domain" description="MOFRL" evidence="1">
    <location>
        <begin position="322"/>
        <end position="433"/>
    </location>
</feature>
<dbReference type="InterPro" id="IPR025286">
    <property type="entry name" value="MOFRL_assoc_dom"/>
</dbReference>
<feature type="domain" description="MOFRL-associated" evidence="2">
    <location>
        <begin position="16"/>
        <end position="243"/>
    </location>
</feature>
<dbReference type="PANTHER" id="PTHR12227:SF0">
    <property type="entry name" value="GLYCERATE KINASE"/>
    <property type="match status" value="1"/>
</dbReference>
<dbReference type="Proteomes" id="UP000663903">
    <property type="component" value="Chromosome"/>
</dbReference>
<dbReference type="InterPro" id="IPR039760">
    <property type="entry name" value="MOFRL_protein"/>
</dbReference>
<dbReference type="KEGG" id="otd:J1M35_06225"/>
<dbReference type="SUPFAM" id="SSF82544">
    <property type="entry name" value="GckA/TtuD-like"/>
    <property type="match status" value="1"/>
</dbReference>
<dbReference type="GO" id="GO:0008887">
    <property type="term" value="F:glycerate kinase activity"/>
    <property type="evidence" value="ECO:0007669"/>
    <property type="project" value="InterPro"/>
</dbReference>
<evidence type="ECO:0000259" key="2">
    <source>
        <dbReference type="Pfam" id="PF13660"/>
    </source>
</evidence>
<dbReference type="InterPro" id="IPR007835">
    <property type="entry name" value="MOFRL"/>
</dbReference>
<dbReference type="EMBL" id="CP071796">
    <property type="protein sequence ID" value="QTD47518.1"/>
    <property type="molecule type" value="Genomic_DNA"/>
</dbReference>
<reference evidence="3" key="1">
    <citation type="submission" date="2021-03" db="EMBL/GenBank/DDBJ databases">
        <title>Ottowia sp. 27C isolated from the cloaca of a Giant Asian pond turtle (Heosemys grandis).</title>
        <authorList>
            <person name="Spergser J."/>
            <person name="Busse H.-J."/>
        </authorList>
    </citation>
    <scope>NUCLEOTIDE SEQUENCE</scope>
    <source>
        <strain evidence="3">27C</strain>
    </source>
</reference>
<evidence type="ECO:0000259" key="1">
    <source>
        <dbReference type="Pfam" id="PF05161"/>
    </source>
</evidence>
<evidence type="ECO:0000313" key="3">
    <source>
        <dbReference type="EMBL" id="QTD47518.1"/>
    </source>
</evidence>
<evidence type="ECO:0000313" key="4">
    <source>
        <dbReference type="Proteomes" id="UP000663903"/>
    </source>
</evidence>
<gene>
    <name evidence="3" type="ORF">J1M35_06225</name>
</gene>
<keyword evidence="4" id="KW-1185">Reference proteome</keyword>
<name>A0A975CPX1_9BURK</name>
<dbReference type="InterPro" id="IPR037035">
    <property type="entry name" value="GK-like_C_sf"/>
</dbReference>
<sequence length="440" mass="44574">MNTAAPCAQAQPRAFLRHLFDVAVARALPAHCLPPHVPAPPRGRTLVLGAGKAAGAMVHALEAAWPATAPLGGLVVTRYGHTPPRPPGVPARVEIAQAAHPVPDAAGEQAARRLLALTEGLTADDLVICLISGGGSALLTLPADGLTLADKQRINRELLASGAGIHEMNALRKHLSRIKGGRLAAACGPAQILTLAISDVPGDDLSVIASGPTVADQSTCGDALTIARRHGIALPPAVAAALQSGALETPKPGDALFKRHRVELIATPQQSLQAAAEAARAAGIAAHVLSDEIEGESRDVGRLHAALARAVARGTGAFNPPCVLLSGGETTVTLAAPPAGGPPGRGGRAGEFCLGLAQALQGEPGVWGLAADTDGIDGVEDNAGALVAPDTLTRAADAGLGLADHIARHDAYGFFHALDDLVITGPTHTNVNDFRAILVV</sequence>
<dbReference type="Gene3D" id="3.40.50.10180">
    <property type="entry name" value="Glycerate kinase, MOFRL-like N-terminal domain"/>
    <property type="match status" value="1"/>
</dbReference>
<dbReference type="InterPro" id="IPR038614">
    <property type="entry name" value="GK_N_sf"/>
</dbReference>
<dbReference type="Pfam" id="PF13660">
    <property type="entry name" value="DUF4147"/>
    <property type="match status" value="1"/>
</dbReference>
<proteinExistence type="predicted"/>
<keyword evidence="3" id="KW-0808">Transferase</keyword>
<dbReference type="GO" id="GO:0005737">
    <property type="term" value="C:cytoplasm"/>
    <property type="evidence" value="ECO:0007669"/>
    <property type="project" value="TreeGrafter"/>
</dbReference>
<dbReference type="AlphaFoldDB" id="A0A975CPX1"/>
<dbReference type="Pfam" id="PF05161">
    <property type="entry name" value="MOFRL"/>
    <property type="match status" value="1"/>
</dbReference>
<accession>A0A975CPX1</accession>
<dbReference type="PANTHER" id="PTHR12227">
    <property type="entry name" value="GLYCERATE KINASE"/>
    <property type="match status" value="1"/>
</dbReference>
<protein>
    <submittedName>
        <fullName evidence="3">Glycerate kinase</fullName>
    </submittedName>
</protein>
<dbReference type="RefSeq" id="WP_208011626.1">
    <property type="nucleotide sequence ID" value="NZ_CP071796.1"/>
</dbReference>
<keyword evidence="3" id="KW-0418">Kinase</keyword>
<organism evidence="3 4">
    <name type="scientific">Ottowia testudinis</name>
    <dbReference type="NCBI Taxonomy" id="2816950"/>
    <lineage>
        <taxon>Bacteria</taxon>
        <taxon>Pseudomonadati</taxon>
        <taxon>Pseudomonadota</taxon>
        <taxon>Betaproteobacteria</taxon>
        <taxon>Burkholderiales</taxon>
        <taxon>Comamonadaceae</taxon>
        <taxon>Ottowia</taxon>
    </lineage>
</organism>